<proteinExistence type="predicted"/>
<evidence type="ECO:0000313" key="1">
    <source>
        <dbReference type="EMBL" id="GFS99348.1"/>
    </source>
</evidence>
<organism evidence="1 2">
    <name type="scientific">Nephila pilipes</name>
    <name type="common">Giant wood spider</name>
    <name type="synonym">Nephila maculata</name>
    <dbReference type="NCBI Taxonomy" id="299642"/>
    <lineage>
        <taxon>Eukaryota</taxon>
        <taxon>Metazoa</taxon>
        <taxon>Ecdysozoa</taxon>
        <taxon>Arthropoda</taxon>
        <taxon>Chelicerata</taxon>
        <taxon>Arachnida</taxon>
        <taxon>Araneae</taxon>
        <taxon>Araneomorphae</taxon>
        <taxon>Entelegynae</taxon>
        <taxon>Araneoidea</taxon>
        <taxon>Nephilidae</taxon>
        <taxon>Nephila</taxon>
    </lineage>
</organism>
<dbReference type="AlphaFoldDB" id="A0A8X6TDN0"/>
<sequence length="84" mass="9768">RALAKARGAGVQRWRYGRPCAYGEAKRQRYTRLRRLRLARFLVNEQSFAVSYTNSDTEMIITGLQQMQEAYGKESLYISSQPTF</sequence>
<dbReference type="EMBL" id="BMAW01055114">
    <property type="protein sequence ID" value="GFS99348.1"/>
    <property type="molecule type" value="Genomic_DNA"/>
</dbReference>
<dbReference type="Proteomes" id="UP000887013">
    <property type="component" value="Unassembled WGS sequence"/>
</dbReference>
<feature type="non-terminal residue" evidence="1">
    <location>
        <position position="1"/>
    </location>
</feature>
<reference evidence="1" key="1">
    <citation type="submission" date="2020-08" db="EMBL/GenBank/DDBJ databases">
        <title>Multicomponent nature underlies the extraordinary mechanical properties of spider dragline silk.</title>
        <authorList>
            <person name="Kono N."/>
            <person name="Nakamura H."/>
            <person name="Mori M."/>
            <person name="Yoshida Y."/>
            <person name="Ohtoshi R."/>
            <person name="Malay A.D."/>
            <person name="Moran D.A.P."/>
            <person name="Tomita M."/>
            <person name="Numata K."/>
            <person name="Arakawa K."/>
        </authorList>
    </citation>
    <scope>NUCLEOTIDE SEQUENCE</scope>
</reference>
<keyword evidence="2" id="KW-1185">Reference proteome</keyword>
<evidence type="ECO:0000313" key="2">
    <source>
        <dbReference type="Proteomes" id="UP000887013"/>
    </source>
</evidence>
<protein>
    <submittedName>
        <fullName evidence="1">Uncharacterized protein</fullName>
    </submittedName>
</protein>
<name>A0A8X6TDN0_NEPPI</name>
<accession>A0A8X6TDN0</accession>
<gene>
    <name evidence="1" type="ORF">NPIL_499341</name>
</gene>
<comment type="caution">
    <text evidence="1">The sequence shown here is derived from an EMBL/GenBank/DDBJ whole genome shotgun (WGS) entry which is preliminary data.</text>
</comment>